<dbReference type="EMBL" id="RJTM01000011">
    <property type="protein sequence ID" value="RNL93504.1"/>
    <property type="molecule type" value="Genomic_DNA"/>
</dbReference>
<evidence type="ECO:0000256" key="5">
    <source>
        <dbReference type="ARBA" id="ARBA00050607"/>
    </source>
</evidence>
<dbReference type="OrthoDB" id="9790282at2"/>
<evidence type="ECO:0000256" key="9">
    <source>
        <dbReference type="ARBA" id="ARBA00061535"/>
    </source>
</evidence>
<evidence type="ECO:0000256" key="12">
    <source>
        <dbReference type="ARBA" id="ARBA00077136"/>
    </source>
</evidence>
<keyword evidence="3 15" id="KW-0808">Transferase</keyword>
<comment type="catalytic activity">
    <reaction evidence="6 15">
        <text>N-terminal L-arginyl-[protein] + L-leucyl-tRNA(Leu) = N-terminal L-leucyl-L-arginyl-[protein] + tRNA(Leu) + H(+)</text>
        <dbReference type="Rhea" id="RHEA:50416"/>
        <dbReference type="Rhea" id="RHEA-COMP:9613"/>
        <dbReference type="Rhea" id="RHEA-COMP:9622"/>
        <dbReference type="Rhea" id="RHEA-COMP:12672"/>
        <dbReference type="Rhea" id="RHEA-COMP:12673"/>
        <dbReference type="ChEBI" id="CHEBI:15378"/>
        <dbReference type="ChEBI" id="CHEBI:64719"/>
        <dbReference type="ChEBI" id="CHEBI:78442"/>
        <dbReference type="ChEBI" id="CHEBI:78494"/>
        <dbReference type="ChEBI" id="CHEBI:133044"/>
        <dbReference type="EC" id="2.3.2.6"/>
    </reaction>
</comment>
<accession>A0A3N0F078</accession>
<keyword evidence="4 15" id="KW-0012">Acyltransferase</keyword>
<dbReference type="InterPro" id="IPR042221">
    <property type="entry name" value="Leu/Phe-tRNA_Trfase_N"/>
</dbReference>
<evidence type="ECO:0000256" key="1">
    <source>
        <dbReference type="ARBA" id="ARBA00004496"/>
    </source>
</evidence>
<dbReference type="PANTHER" id="PTHR30098:SF2">
    <property type="entry name" value="LEUCYL_PHENYLALANYL-TRNA--PROTEIN TRANSFERASE"/>
    <property type="match status" value="1"/>
</dbReference>
<sequence>MFFLDKTLAFPPVSRASKEGFIAIGGDLSPERLMLAYRNGIFPWFDKDSPILWWSPDPRMVLFPEELKISKSMRKILDREIFTVTFDRDFRSVIRACAEIKRMGQDDTWITDDMIEAYCHLHALGHAKSVEVWQGDTLAGGLYGVDLGNVFCGESMFSRISNASKAGFITLTEKLKKENYKLIDCQVYTSHLASLGAREISRGAFIRILKEENGHHH</sequence>
<comment type="subcellular location">
    <subcellularLocation>
        <location evidence="1 15">Cytoplasm</location>
    </subcellularLocation>
</comment>
<evidence type="ECO:0000256" key="8">
    <source>
        <dbReference type="ARBA" id="ARBA00054043"/>
    </source>
</evidence>
<evidence type="ECO:0000256" key="6">
    <source>
        <dbReference type="ARBA" id="ARBA00050652"/>
    </source>
</evidence>
<dbReference type="FunFam" id="3.40.630.70:FF:000001">
    <property type="entry name" value="Leucyl/phenylalanyl-tRNA--protein transferase"/>
    <property type="match status" value="1"/>
</dbReference>
<evidence type="ECO:0000256" key="13">
    <source>
        <dbReference type="ARBA" id="ARBA00077165"/>
    </source>
</evidence>
<keyword evidence="2 15" id="KW-0963">Cytoplasm</keyword>
<dbReference type="FunFam" id="3.30.70.3550:FF:000001">
    <property type="entry name" value="Leucyl/phenylalanyl-tRNA--protein transferase"/>
    <property type="match status" value="1"/>
</dbReference>
<evidence type="ECO:0000256" key="2">
    <source>
        <dbReference type="ARBA" id="ARBA00022490"/>
    </source>
</evidence>
<dbReference type="Gene3D" id="3.30.70.3550">
    <property type="entry name" value="Leucyl/phenylalanyl-tRNA-protein transferase, N-terminal domain"/>
    <property type="match status" value="1"/>
</dbReference>
<organism evidence="16 17">
    <name type="scientific">Sinomicrobium pectinilyticum</name>
    <dbReference type="NCBI Taxonomy" id="1084421"/>
    <lineage>
        <taxon>Bacteria</taxon>
        <taxon>Pseudomonadati</taxon>
        <taxon>Bacteroidota</taxon>
        <taxon>Flavobacteriia</taxon>
        <taxon>Flavobacteriales</taxon>
        <taxon>Flavobacteriaceae</taxon>
        <taxon>Sinomicrobium</taxon>
    </lineage>
</organism>
<comment type="caution">
    <text evidence="16">The sequence shown here is derived from an EMBL/GenBank/DDBJ whole genome shotgun (WGS) entry which is preliminary data.</text>
</comment>
<comment type="catalytic activity">
    <reaction evidence="5 15">
        <text>L-phenylalanyl-tRNA(Phe) + an N-terminal L-alpha-aminoacyl-[protein] = an N-terminal L-phenylalanyl-L-alpha-aminoacyl-[protein] + tRNA(Phe)</text>
        <dbReference type="Rhea" id="RHEA:43632"/>
        <dbReference type="Rhea" id="RHEA-COMP:9668"/>
        <dbReference type="Rhea" id="RHEA-COMP:9699"/>
        <dbReference type="Rhea" id="RHEA-COMP:10636"/>
        <dbReference type="Rhea" id="RHEA-COMP:10637"/>
        <dbReference type="ChEBI" id="CHEBI:78442"/>
        <dbReference type="ChEBI" id="CHEBI:78531"/>
        <dbReference type="ChEBI" id="CHEBI:78597"/>
        <dbReference type="ChEBI" id="CHEBI:83561"/>
        <dbReference type="EC" id="2.3.2.6"/>
    </reaction>
</comment>
<dbReference type="GO" id="GO:0008914">
    <property type="term" value="F:leucyl-tRNA--protein transferase activity"/>
    <property type="evidence" value="ECO:0007669"/>
    <property type="project" value="UniProtKB-UniRule"/>
</dbReference>
<comment type="catalytic activity">
    <reaction evidence="7 15">
        <text>N-terminal L-lysyl-[protein] + L-leucyl-tRNA(Leu) = N-terminal L-leucyl-L-lysyl-[protein] + tRNA(Leu) + H(+)</text>
        <dbReference type="Rhea" id="RHEA:12340"/>
        <dbReference type="Rhea" id="RHEA-COMP:9613"/>
        <dbReference type="Rhea" id="RHEA-COMP:9622"/>
        <dbReference type="Rhea" id="RHEA-COMP:12670"/>
        <dbReference type="Rhea" id="RHEA-COMP:12671"/>
        <dbReference type="ChEBI" id="CHEBI:15378"/>
        <dbReference type="ChEBI" id="CHEBI:65249"/>
        <dbReference type="ChEBI" id="CHEBI:78442"/>
        <dbReference type="ChEBI" id="CHEBI:78494"/>
        <dbReference type="ChEBI" id="CHEBI:133043"/>
        <dbReference type="EC" id="2.3.2.6"/>
    </reaction>
</comment>
<proteinExistence type="inferred from homology"/>
<dbReference type="AlphaFoldDB" id="A0A3N0F078"/>
<dbReference type="Pfam" id="PF03588">
    <property type="entry name" value="Leu_Phe_trans"/>
    <property type="match status" value="1"/>
</dbReference>
<gene>
    <name evidence="15" type="primary">aat</name>
    <name evidence="16" type="ORF">ED312_02455</name>
</gene>
<dbReference type="Gene3D" id="3.40.630.70">
    <property type="entry name" value="Leucyl/phenylalanyl-tRNA-protein transferase, C-terminal domain"/>
    <property type="match status" value="1"/>
</dbReference>
<dbReference type="InterPro" id="IPR004616">
    <property type="entry name" value="Leu/Phe-tRNA_Trfase"/>
</dbReference>
<dbReference type="InterPro" id="IPR042203">
    <property type="entry name" value="Leu/Phe-tRNA_Trfase_C"/>
</dbReference>
<dbReference type="PANTHER" id="PTHR30098">
    <property type="entry name" value="LEUCYL/PHENYLALANYL-TRNA--PROTEIN TRANSFERASE"/>
    <property type="match status" value="1"/>
</dbReference>
<dbReference type="NCBIfam" id="TIGR00667">
    <property type="entry name" value="aat"/>
    <property type="match status" value="1"/>
</dbReference>
<evidence type="ECO:0000256" key="7">
    <source>
        <dbReference type="ARBA" id="ARBA00051538"/>
    </source>
</evidence>
<dbReference type="EC" id="2.3.2.6" evidence="10 15"/>
<comment type="similarity">
    <text evidence="9 15">Belongs to the L/F-transferase family.</text>
</comment>
<dbReference type="SUPFAM" id="SSF55729">
    <property type="entry name" value="Acyl-CoA N-acyltransferases (Nat)"/>
    <property type="match status" value="1"/>
</dbReference>
<reference evidence="16 17" key="1">
    <citation type="submission" date="2018-10" db="EMBL/GenBank/DDBJ databases">
        <title>Sinomicrobium pectinilyticum sp. nov., a pectinase-producing bacterium isolated from alkaline and saline soil, and emended description of the genus Sinomicrobium.</title>
        <authorList>
            <person name="Cheng B."/>
            <person name="Li C."/>
            <person name="Lai Q."/>
            <person name="Du M."/>
            <person name="Shao Z."/>
            <person name="Xu P."/>
            <person name="Yang C."/>
        </authorList>
    </citation>
    <scope>NUCLEOTIDE SEQUENCE [LARGE SCALE GENOMIC DNA]</scope>
    <source>
        <strain evidence="16 17">5DNS001</strain>
    </source>
</reference>
<name>A0A3N0F078_SINP1</name>
<protein>
    <recommendedName>
        <fullName evidence="11 15">Leucyl/phenylalanyl-tRNA--protein transferase</fullName>
        <ecNumber evidence="10 15">2.3.2.6</ecNumber>
    </recommendedName>
    <alternativeName>
        <fullName evidence="12 15">L/F-transferase</fullName>
    </alternativeName>
    <alternativeName>
        <fullName evidence="13 15">Leucyltransferase</fullName>
    </alternativeName>
    <alternativeName>
        <fullName evidence="14 15">Phenyalanyltransferase</fullName>
    </alternativeName>
</protein>
<dbReference type="GO" id="GO:0005737">
    <property type="term" value="C:cytoplasm"/>
    <property type="evidence" value="ECO:0007669"/>
    <property type="project" value="UniProtKB-SubCell"/>
</dbReference>
<evidence type="ECO:0000256" key="3">
    <source>
        <dbReference type="ARBA" id="ARBA00022679"/>
    </source>
</evidence>
<dbReference type="InterPro" id="IPR016181">
    <property type="entry name" value="Acyl_CoA_acyltransferase"/>
</dbReference>
<evidence type="ECO:0000313" key="16">
    <source>
        <dbReference type="EMBL" id="RNL93504.1"/>
    </source>
</evidence>
<dbReference type="Proteomes" id="UP000267469">
    <property type="component" value="Unassembled WGS sequence"/>
</dbReference>
<keyword evidence="17" id="KW-1185">Reference proteome</keyword>
<evidence type="ECO:0000256" key="4">
    <source>
        <dbReference type="ARBA" id="ARBA00023315"/>
    </source>
</evidence>
<dbReference type="HAMAP" id="MF_00688">
    <property type="entry name" value="Leu_Phe_trans"/>
    <property type="match status" value="1"/>
</dbReference>
<dbReference type="GO" id="GO:0030163">
    <property type="term" value="P:protein catabolic process"/>
    <property type="evidence" value="ECO:0007669"/>
    <property type="project" value="UniProtKB-UniRule"/>
</dbReference>
<dbReference type="RefSeq" id="WP_123214415.1">
    <property type="nucleotide sequence ID" value="NZ_RJTM01000011.1"/>
</dbReference>
<evidence type="ECO:0000256" key="11">
    <source>
        <dbReference type="ARBA" id="ARBA00074372"/>
    </source>
</evidence>
<evidence type="ECO:0000256" key="10">
    <source>
        <dbReference type="ARBA" id="ARBA00066767"/>
    </source>
</evidence>
<evidence type="ECO:0000256" key="14">
    <source>
        <dbReference type="ARBA" id="ARBA00083640"/>
    </source>
</evidence>
<evidence type="ECO:0000256" key="15">
    <source>
        <dbReference type="HAMAP-Rule" id="MF_00688"/>
    </source>
</evidence>
<evidence type="ECO:0000313" key="17">
    <source>
        <dbReference type="Proteomes" id="UP000267469"/>
    </source>
</evidence>
<comment type="function">
    <text evidence="8 15">Functions in the N-end rule pathway of protein degradation where it conjugates Leu, Phe and, less efficiently, Met from aminoacyl-tRNAs to the N-termini of proteins containing an N-terminal arginine or lysine.</text>
</comment>